<evidence type="ECO:0000256" key="8">
    <source>
        <dbReference type="ARBA" id="ARBA00023012"/>
    </source>
</evidence>
<evidence type="ECO:0000256" key="3">
    <source>
        <dbReference type="ARBA" id="ARBA00022553"/>
    </source>
</evidence>
<dbReference type="InterPro" id="IPR035965">
    <property type="entry name" value="PAS-like_dom_sf"/>
</dbReference>
<protein>
    <recommendedName>
        <fullName evidence="2">histidine kinase</fullName>
        <ecNumber evidence="2">2.7.13.3</ecNumber>
    </recommendedName>
</protein>
<organism evidence="11 12">
    <name type="scientific">Halodesulfovibrio aestuarii</name>
    <dbReference type="NCBI Taxonomy" id="126333"/>
    <lineage>
        <taxon>Bacteria</taxon>
        <taxon>Pseudomonadati</taxon>
        <taxon>Thermodesulfobacteriota</taxon>
        <taxon>Desulfovibrionia</taxon>
        <taxon>Desulfovibrionales</taxon>
        <taxon>Desulfovibrionaceae</taxon>
        <taxon>Halodesulfovibrio</taxon>
    </lineage>
</organism>
<dbReference type="EC" id="2.7.13.3" evidence="2"/>
<dbReference type="PANTHER" id="PTHR43065:SF46">
    <property type="entry name" value="C4-DICARBOXYLATE TRANSPORT SENSOR PROTEIN DCTB"/>
    <property type="match status" value="1"/>
</dbReference>
<dbReference type="InterPro" id="IPR000700">
    <property type="entry name" value="PAS-assoc_C"/>
</dbReference>
<dbReference type="AlphaFoldDB" id="A0A8G2C8W2"/>
<dbReference type="InterPro" id="IPR003661">
    <property type="entry name" value="HisK_dim/P_dom"/>
</dbReference>
<dbReference type="GO" id="GO:0000155">
    <property type="term" value="F:phosphorelay sensor kinase activity"/>
    <property type="evidence" value="ECO:0007669"/>
    <property type="project" value="InterPro"/>
</dbReference>
<dbReference type="SUPFAM" id="SSF55785">
    <property type="entry name" value="PYP-like sensor domain (PAS domain)"/>
    <property type="match status" value="1"/>
</dbReference>
<dbReference type="Gene3D" id="3.30.565.10">
    <property type="entry name" value="Histidine kinase-like ATPase, C-terminal domain"/>
    <property type="match status" value="1"/>
</dbReference>
<name>A0A8G2C8W2_9BACT</name>
<dbReference type="RefSeq" id="WP_020000739.1">
    <property type="nucleotide sequence ID" value="NZ_CP192219.1"/>
</dbReference>
<proteinExistence type="predicted"/>
<feature type="domain" description="Histidine kinase" evidence="9">
    <location>
        <begin position="401"/>
        <end position="621"/>
    </location>
</feature>
<accession>A0A8G2C8W2</accession>
<evidence type="ECO:0000256" key="2">
    <source>
        <dbReference type="ARBA" id="ARBA00012438"/>
    </source>
</evidence>
<dbReference type="SMART" id="SM00387">
    <property type="entry name" value="HATPase_c"/>
    <property type="match status" value="1"/>
</dbReference>
<evidence type="ECO:0000256" key="4">
    <source>
        <dbReference type="ARBA" id="ARBA00022679"/>
    </source>
</evidence>
<dbReference type="EMBL" id="FQZR01000003">
    <property type="protein sequence ID" value="SHI99132.1"/>
    <property type="molecule type" value="Genomic_DNA"/>
</dbReference>
<comment type="catalytic activity">
    <reaction evidence="1">
        <text>ATP + protein L-histidine = ADP + protein N-phospho-L-histidine.</text>
        <dbReference type="EC" id="2.7.13.3"/>
    </reaction>
</comment>
<dbReference type="SUPFAM" id="SSF47384">
    <property type="entry name" value="Homodimeric domain of signal transducing histidine kinase"/>
    <property type="match status" value="1"/>
</dbReference>
<dbReference type="InterPro" id="IPR003594">
    <property type="entry name" value="HATPase_dom"/>
</dbReference>
<gene>
    <name evidence="11" type="ORF">SAMN05660830_01293</name>
</gene>
<dbReference type="PANTHER" id="PTHR43065">
    <property type="entry name" value="SENSOR HISTIDINE KINASE"/>
    <property type="match status" value="1"/>
</dbReference>
<dbReference type="Gene3D" id="1.10.287.130">
    <property type="match status" value="1"/>
</dbReference>
<keyword evidence="7" id="KW-0067">ATP-binding</keyword>
<keyword evidence="8" id="KW-0902">Two-component regulatory system</keyword>
<dbReference type="GO" id="GO:0005524">
    <property type="term" value="F:ATP binding"/>
    <property type="evidence" value="ECO:0007669"/>
    <property type="project" value="UniProtKB-KW"/>
</dbReference>
<dbReference type="InterPro" id="IPR000014">
    <property type="entry name" value="PAS"/>
</dbReference>
<dbReference type="InterPro" id="IPR036097">
    <property type="entry name" value="HisK_dim/P_sf"/>
</dbReference>
<dbReference type="SMART" id="SM00388">
    <property type="entry name" value="HisKA"/>
    <property type="match status" value="1"/>
</dbReference>
<feature type="domain" description="PAC" evidence="10">
    <location>
        <begin position="336"/>
        <end position="388"/>
    </location>
</feature>
<evidence type="ECO:0000259" key="9">
    <source>
        <dbReference type="PROSITE" id="PS50109"/>
    </source>
</evidence>
<dbReference type="Gene3D" id="3.30.450.20">
    <property type="entry name" value="PAS domain"/>
    <property type="match status" value="2"/>
</dbReference>
<dbReference type="Proteomes" id="UP000184001">
    <property type="component" value="Unassembled WGS sequence"/>
</dbReference>
<evidence type="ECO:0000259" key="10">
    <source>
        <dbReference type="PROSITE" id="PS50113"/>
    </source>
</evidence>
<dbReference type="Pfam" id="PF13188">
    <property type="entry name" value="PAS_8"/>
    <property type="match status" value="1"/>
</dbReference>
<dbReference type="InterPro" id="IPR036890">
    <property type="entry name" value="HATPase_C_sf"/>
</dbReference>
<dbReference type="NCBIfam" id="TIGR00229">
    <property type="entry name" value="sensory_box"/>
    <property type="match status" value="1"/>
</dbReference>
<dbReference type="PROSITE" id="PS50113">
    <property type="entry name" value="PAC"/>
    <property type="match status" value="1"/>
</dbReference>
<keyword evidence="4" id="KW-0808">Transferase</keyword>
<dbReference type="PROSITE" id="PS50109">
    <property type="entry name" value="HIS_KIN"/>
    <property type="match status" value="1"/>
</dbReference>
<evidence type="ECO:0000313" key="12">
    <source>
        <dbReference type="Proteomes" id="UP000184001"/>
    </source>
</evidence>
<dbReference type="PRINTS" id="PR00344">
    <property type="entry name" value="BCTRLSENSOR"/>
</dbReference>
<dbReference type="Pfam" id="PF00512">
    <property type="entry name" value="HisKA"/>
    <property type="match status" value="1"/>
</dbReference>
<evidence type="ECO:0000256" key="1">
    <source>
        <dbReference type="ARBA" id="ARBA00000085"/>
    </source>
</evidence>
<dbReference type="CDD" id="cd00082">
    <property type="entry name" value="HisKA"/>
    <property type="match status" value="1"/>
</dbReference>
<dbReference type="InterPro" id="IPR005467">
    <property type="entry name" value="His_kinase_dom"/>
</dbReference>
<keyword evidence="5" id="KW-0547">Nucleotide-binding</keyword>
<keyword evidence="6" id="KW-0418">Kinase</keyword>
<evidence type="ECO:0000256" key="6">
    <source>
        <dbReference type="ARBA" id="ARBA00022777"/>
    </source>
</evidence>
<evidence type="ECO:0000256" key="5">
    <source>
        <dbReference type="ARBA" id="ARBA00022741"/>
    </source>
</evidence>
<sequence length="623" mass="70012">MAQLLPIITSVHSTHRLPEAVSTLLRQLSDTCSSDQSLDLDYVRSFLSSSLGWERKDVLHKFKKQLLEPENLSTITHHIQLQTMGKVNSFPLFFHDTYDQQVTILVHPRPLRLSDGSKQISSTLSLGSDGYPLKKQSDRQRLNLLAILDKLPEFIALVTPQFTLRYINKPFRDQVQLKAGDSCYYAFTGDTEAAEKPSHPYLPPFDVFETGSPSFSAWKSPCSGRSYRFLSYPFTDTDGEPLILLMGLDITQLTRFQEKLAITERQYHLITNNLSLGIAVVDGQRNITAANRQFRNWFKLQNESYPVSCPFVLIEQDENGECLLDKTTSLTLQDGKEHEYEFSTPLNGAEITFRITACPLHQTKLFSSAIILLEDITEKKKIEQRTQQMRKLEAMSTLAAGIAHEINQPLSALRLYASGLDLLVEQRGSVPTKILQERLGLILRETGTIEDIITHMRSLVRHQGAFPLERSDVNYAVEQAVSLLQNKLATRNINVHNQLQNELPPALALPIQLEQIVINIMMNAAHALEHTEGQRCITITTCETNDHYIQLCIEDNGPGLQGLGDKIFDPFFTTKESGKSMGLGLALVHTFVTSWEGTITADSPRADNKGTLIKILLPQAPTT</sequence>
<dbReference type="Pfam" id="PF02518">
    <property type="entry name" value="HATPase_c"/>
    <property type="match status" value="1"/>
</dbReference>
<comment type="caution">
    <text evidence="11">The sequence shown here is derived from an EMBL/GenBank/DDBJ whole genome shotgun (WGS) entry which is preliminary data.</text>
</comment>
<keyword evidence="3" id="KW-0597">Phosphoprotein</keyword>
<evidence type="ECO:0000313" key="11">
    <source>
        <dbReference type="EMBL" id="SHI99132.1"/>
    </source>
</evidence>
<dbReference type="SUPFAM" id="SSF55874">
    <property type="entry name" value="ATPase domain of HSP90 chaperone/DNA topoisomerase II/histidine kinase"/>
    <property type="match status" value="1"/>
</dbReference>
<evidence type="ECO:0000256" key="7">
    <source>
        <dbReference type="ARBA" id="ARBA00022840"/>
    </source>
</evidence>
<reference evidence="11 12" key="1">
    <citation type="submission" date="2016-11" db="EMBL/GenBank/DDBJ databases">
        <authorList>
            <person name="Varghese N."/>
            <person name="Submissions S."/>
        </authorList>
    </citation>
    <scope>NUCLEOTIDE SEQUENCE [LARGE SCALE GENOMIC DNA]</scope>
    <source>
        <strain evidence="11 12">DSM 17919</strain>
    </source>
</reference>
<dbReference type="InterPro" id="IPR004358">
    <property type="entry name" value="Sig_transdc_His_kin-like_C"/>
</dbReference>